<sequence>MARCPAALPTTPAPCAGPIVVTVLDQDNAGADGCEHHAAHLLAALDRGRVFALPHAPAGAAHRVFKAAAPQDVRLHRLADAIVTSPATPR</sequence>
<comment type="caution">
    <text evidence="1">The sequence shown here is derived from an EMBL/GenBank/DDBJ whole genome shotgun (WGS) entry which is preliminary data.</text>
</comment>
<reference evidence="1" key="1">
    <citation type="journal article" date="2014" name="Int. J. Syst. Evol. Microbiol.">
        <title>Complete genome sequence of Corynebacterium casei LMG S-19264T (=DSM 44701T), isolated from a smear-ripened cheese.</title>
        <authorList>
            <consortium name="US DOE Joint Genome Institute (JGI-PGF)"/>
            <person name="Walter F."/>
            <person name="Albersmeier A."/>
            <person name="Kalinowski J."/>
            <person name="Ruckert C."/>
        </authorList>
    </citation>
    <scope>NUCLEOTIDE SEQUENCE</scope>
    <source>
        <strain evidence="1">JCM 4386</strain>
    </source>
</reference>
<protein>
    <submittedName>
        <fullName evidence="1">Uncharacterized protein</fullName>
    </submittedName>
</protein>
<organism evidence="1 2">
    <name type="scientific">Streptomyces humidus</name>
    <dbReference type="NCBI Taxonomy" id="52259"/>
    <lineage>
        <taxon>Bacteria</taxon>
        <taxon>Bacillati</taxon>
        <taxon>Actinomycetota</taxon>
        <taxon>Actinomycetes</taxon>
        <taxon>Kitasatosporales</taxon>
        <taxon>Streptomycetaceae</taxon>
        <taxon>Streptomyces</taxon>
    </lineage>
</organism>
<dbReference type="EMBL" id="BMTL01000007">
    <property type="protein sequence ID" value="GGR82485.1"/>
    <property type="molecule type" value="Genomic_DNA"/>
</dbReference>
<keyword evidence="2" id="KW-1185">Reference proteome</keyword>
<name>A0A918FTM9_9ACTN</name>
<dbReference type="Proteomes" id="UP000606194">
    <property type="component" value="Unassembled WGS sequence"/>
</dbReference>
<dbReference type="AlphaFoldDB" id="A0A918FTM9"/>
<reference evidence="1" key="2">
    <citation type="submission" date="2020-09" db="EMBL/GenBank/DDBJ databases">
        <authorList>
            <person name="Sun Q."/>
            <person name="Ohkuma M."/>
        </authorList>
    </citation>
    <scope>NUCLEOTIDE SEQUENCE</scope>
    <source>
        <strain evidence="1">JCM 4386</strain>
    </source>
</reference>
<dbReference type="RefSeq" id="WP_024126945.1">
    <property type="nucleotide sequence ID" value="NZ_BMTL01000007.1"/>
</dbReference>
<evidence type="ECO:0000313" key="1">
    <source>
        <dbReference type="EMBL" id="GGR82485.1"/>
    </source>
</evidence>
<gene>
    <name evidence="1" type="ORF">GCM10010269_22070</name>
</gene>
<accession>A0A918FTM9</accession>
<evidence type="ECO:0000313" key="2">
    <source>
        <dbReference type="Proteomes" id="UP000606194"/>
    </source>
</evidence>
<proteinExistence type="predicted"/>